<accession>A0AAD1TFP6</accession>
<dbReference type="Proteomes" id="UP001295444">
    <property type="component" value="Chromosome 11"/>
</dbReference>
<dbReference type="EMBL" id="OW240922">
    <property type="protein sequence ID" value="CAH2322509.1"/>
    <property type="molecule type" value="Genomic_DNA"/>
</dbReference>
<proteinExistence type="predicted"/>
<name>A0AAD1TFP6_PELCU</name>
<keyword evidence="3" id="KW-1185">Reference proteome</keyword>
<feature type="compositionally biased region" description="Polar residues" evidence="1">
    <location>
        <begin position="49"/>
        <end position="58"/>
    </location>
</feature>
<reference evidence="2" key="1">
    <citation type="submission" date="2022-03" db="EMBL/GenBank/DDBJ databases">
        <authorList>
            <person name="Alioto T."/>
            <person name="Alioto T."/>
            <person name="Gomez Garrido J."/>
        </authorList>
    </citation>
    <scope>NUCLEOTIDE SEQUENCE</scope>
</reference>
<organism evidence="2 3">
    <name type="scientific">Pelobates cultripes</name>
    <name type="common">Western spadefoot toad</name>
    <dbReference type="NCBI Taxonomy" id="61616"/>
    <lineage>
        <taxon>Eukaryota</taxon>
        <taxon>Metazoa</taxon>
        <taxon>Chordata</taxon>
        <taxon>Craniata</taxon>
        <taxon>Vertebrata</taxon>
        <taxon>Euteleostomi</taxon>
        <taxon>Amphibia</taxon>
        <taxon>Batrachia</taxon>
        <taxon>Anura</taxon>
        <taxon>Pelobatoidea</taxon>
        <taxon>Pelobatidae</taxon>
        <taxon>Pelobates</taxon>
    </lineage>
</organism>
<evidence type="ECO:0000256" key="1">
    <source>
        <dbReference type="SAM" id="MobiDB-lite"/>
    </source>
</evidence>
<feature type="region of interest" description="Disordered" evidence="1">
    <location>
        <begin position="47"/>
        <end position="92"/>
    </location>
</feature>
<evidence type="ECO:0000313" key="2">
    <source>
        <dbReference type="EMBL" id="CAH2322509.1"/>
    </source>
</evidence>
<protein>
    <submittedName>
        <fullName evidence="2">Uncharacterized protein</fullName>
    </submittedName>
</protein>
<dbReference type="AlphaFoldDB" id="A0AAD1TFP6"/>
<sequence length="129" mass="14849">MAYTTWQMPYVPHAPASHNLDTIFKAFWQKIYRLFIHALQAVREPASPLRSTHSQQATFKVEKAHQRRRRSQQHAAKSAVTRPTPASMRDPWTAEIQRGQLRRTQNSQLLSAARRLGINAHWNCGLPLA</sequence>
<gene>
    <name evidence="2" type="ORF">PECUL_23A015101</name>
</gene>
<evidence type="ECO:0000313" key="3">
    <source>
        <dbReference type="Proteomes" id="UP001295444"/>
    </source>
</evidence>
<feature type="non-terminal residue" evidence="2">
    <location>
        <position position="129"/>
    </location>
</feature>